<keyword evidence="4 6" id="KW-0675">Receptor</keyword>
<comment type="similarity">
    <text evidence="2">Belongs to the G-protein coupled receptor 1 family.</text>
</comment>
<keyword evidence="7" id="KW-1185">Reference proteome</keyword>
<dbReference type="GO" id="GO:0016020">
    <property type="term" value="C:membrane"/>
    <property type="evidence" value="ECO:0007669"/>
    <property type="project" value="UniProtKB-SubCell"/>
</dbReference>
<gene>
    <name evidence="6" type="ORF">PODLI_1B009481</name>
</gene>
<evidence type="ECO:0000313" key="6">
    <source>
        <dbReference type="EMBL" id="CAI5766681.1"/>
    </source>
</evidence>
<sequence length="73" mass="8125">MDPSVANSTMISTCVNPIFYGFLNKNFQKDLASLLHNFKCYESQGLFENIALSTLNTDVSKGSFKLNNMPSNI</sequence>
<evidence type="ECO:0000256" key="4">
    <source>
        <dbReference type="ARBA" id="ARBA00023170"/>
    </source>
</evidence>
<dbReference type="GO" id="GO:0004983">
    <property type="term" value="F:neuropeptide Y receptor activity"/>
    <property type="evidence" value="ECO:0007669"/>
    <property type="project" value="InterPro"/>
</dbReference>
<evidence type="ECO:0000256" key="1">
    <source>
        <dbReference type="ARBA" id="ARBA00004141"/>
    </source>
</evidence>
<dbReference type="AlphaFoldDB" id="A0AA35JVY1"/>
<dbReference type="SUPFAM" id="SSF81321">
    <property type="entry name" value="Family A G protein-coupled receptor-like"/>
    <property type="match status" value="1"/>
</dbReference>
<evidence type="ECO:0000256" key="2">
    <source>
        <dbReference type="ARBA" id="ARBA00010663"/>
    </source>
</evidence>
<keyword evidence="5" id="KW-0807">Transducer</keyword>
<dbReference type="Proteomes" id="UP001178461">
    <property type="component" value="Chromosome 2"/>
</dbReference>
<organism evidence="6 7">
    <name type="scientific">Podarcis lilfordi</name>
    <name type="common">Lilford's wall lizard</name>
    <dbReference type="NCBI Taxonomy" id="74358"/>
    <lineage>
        <taxon>Eukaryota</taxon>
        <taxon>Metazoa</taxon>
        <taxon>Chordata</taxon>
        <taxon>Craniata</taxon>
        <taxon>Vertebrata</taxon>
        <taxon>Euteleostomi</taxon>
        <taxon>Lepidosauria</taxon>
        <taxon>Squamata</taxon>
        <taxon>Bifurcata</taxon>
        <taxon>Unidentata</taxon>
        <taxon>Episquamata</taxon>
        <taxon>Laterata</taxon>
        <taxon>Lacertibaenia</taxon>
        <taxon>Lacertidae</taxon>
        <taxon>Podarcis</taxon>
    </lineage>
</organism>
<accession>A0AA35JVY1</accession>
<dbReference type="EMBL" id="OX395127">
    <property type="protein sequence ID" value="CAI5766681.1"/>
    <property type="molecule type" value="Genomic_DNA"/>
</dbReference>
<evidence type="ECO:0000313" key="7">
    <source>
        <dbReference type="Proteomes" id="UP001178461"/>
    </source>
</evidence>
<protein>
    <submittedName>
        <fullName evidence="6">Neuropeptide Y receptor type 6-like</fullName>
    </submittedName>
</protein>
<keyword evidence="3" id="KW-0297">G-protein coupled receptor</keyword>
<proteinExistence type="inferred from homology"/>
<evidence type="ECO:0000256" key="3">
    <source>
        <dbReference type="ARBA" id="ARBA00023040"/>
    </source>
</evidence>
<comment type="subcellular location">
    <subcellularLocation>
        <location evidence="1">Membrane</location>
        <topology evidence="1">Multi-pass membrane protein</topology>
    </subcellularLocation>
</comment>
<evidence type="ECO:0000256" key="5">
    <source>
        <dbReference type="ARBA" id="ARBA00023224"/>
    </source>
</evidence>
<reference evidence="6" key="1">
    <citation type="submission" date="2022-12" db="EMBL/GenBank/DDBJ databases">
        <authorList>
            <person name="Alioto T."/>
            <person name="Alioto T."/>
            <person name="Gomez Garrido J."/>
        </authorList>
    </citation>
    <scope>NUCLEOTIDE SEQUENCE</scope>
</reference>
<dbReference type="InterPro" id="IPR000611">
    <property type="entry name" value="NPY_rcpt"/>
</dbReference>
<dbReference type="Gene3D" id="1.20.1070.10">
    <property type="entry name" value="Rhodopsin 7-helix transmembrane proteins"/>
    <property type="match status" value="1"/>
</dbReference>
<dbReference type="PRINTS" id="PR01012">
    <property type="entry name" value="NRPEPTIDEYR"/>
</dbReference>
<name>A0AA35JVY1_9SAUR</name>